<protein>
    <submittedName>
        <fullName evidence="1">Uncharacterized protein</fullName>
    </submittedName>
</protein>
<evidence type="ECO:0000313" key="2">
    <source>
        <dbReference type="EMBL" id="CAB4161846.1"/>
    </source>
</evidence>
<name>A0A6J5LS47_9CAUD</name>
<dbReference type="EMBL" id="LR796287">
    <property type="protein sequence ID" value="CAB4134539.1"/>
    <property type="molecule type" value="Genomic_DNA"/>
</dbReference>
<sequence length="255" mass="28732">MSSGPRWDYNAAQARFTSELQRTIATGRREARVQVEENFRGMLRFVFAMTPPMGGKNSSITGGRNKRVDYAKGKRQGQRAILKDLGRAFQTIPARFKQAATRPGGWDLIARTFGPRANEENLSKTPDQLWNWYKSKRNAKRRIMGRPRIPAWSTSVAAIKRRLLDQQGITASGWMDGVRRFNVPGVPAWISRHAGKVGGSVTVVDTATELKYLVKNLTGHTDSSNIQQKLSVAFVQQANAMARRTADYLNRQRLR</sequence>
<gene>
    <name evidence="1" type="ORF">UFOVP279_12</name>
    <name evidence="2" type="ORF">UFOVP781_2</name>
</gene>
<evidence type="ECO:0000313" key="1">
    <source>
        <dbReference type="EMBL" id="CAB4134539.1"/>
    </source>
</evidence>
<reference evidence="1" key="1">
    <citation type="submission" date="2020-04" db="EMBL/GenBank/DDBJ databases">
        <authorList>
            <person name="Chiriac C."/>
            <person name="Salcher M."/>
            <person name="Ghai R."/>
            <person name="Kavagutti S V."/>
        </authorList>
    </citation>
    <scope>NUCLEOTIDE SEQUENCE</scope>
</reference>
<proteinExistence type="predicted"/>
<organism evidence="1">
    <name type="scientific">uncultured Caudovirales phage</name>
    <dbReference type="NCBI Taxonomy" id="2100421"/>
    <lineage>
        <taxon>Viruses</taxon>
        <taxon>Duplodnaviria</taxon>
        <taxon>Heunggongvirae</taxon>
        <taxon>Uroviricota</taxon>
        <taxon>Caudoviricetes</taxon>
        <taxon>Peduoviridae</taxon>
        <taxon>Maltschvirus</taxon>
        <taxon>Maltschvirus maltsch</taxon>
    </lineage>
</organism>
<dbReference type="EMBL" id="LR796731">
    <property type="protein sequence ID" value="CAB4161846.1"/>
    <property type="molecule type" value="Genomic_DNA"/>
</dbReference>
<accession>A0A6J5LS47</accession>